<dbReference type="RefSeq" id="WP_406793414.1">
    <property type="nucleotide sequence ID" value="NZ_JBJHZX010000028.1"/>
</dbReference>
<name>A0ABW8SPN0_9CLOT</name>
<proteinExistence type="predicted"/>
<evidence type="ECO:0000313" key="2">
    <source>
        <dbReference type="Proteomes" id="UP001623660"/>
    </source>
</evidence>
<protein>
    <recommendedName>
        <fullName evidence="3">Transposase</fullName>
    </recommendedName>
</protein>
<gene>
    <name evidence="1" type="ORF">ACJDU8_17350</name>
</gene>
<dbReference type="EMBL" id="JBJHZX010000028">
    <property type="protein sequence ID" value="MFL0197311.1"/>
    <property type="molecule type" value="Genomic_DNA"/>
</dbReference>
<organism evidence="1 2">
    <name type="scientific">Candidatus Clostridium eludens</name>
    <dbReference type="NCBI Taxonomy" id="3381663"/>
    <lineage>
        <taxon>Bacteria</taxon>
        <taxon>Bacillati</taxon>
        <taxon>Bacillota</taxon>
        <taxon>Clostridia</taxon>
        <taxon>Eubacteriales</taxon>
        <taxon>Clostridiaceae</taxon>
        <taxon>Clostridium</taxon>
    </lineage>
</organism>
<accession>A0ABW8SPN0</accession>
<comment type="caution">
    <text evidence="1">The sequence shown here is derived from an EMBL/GenBank/DDBJ whole genome shotgun (WGS) entry which is preliminary data.</text>
</comment>
<sequence length="223" mass="25707">MGQEVSNKDKCFEYFSKNDDKDKDEVISRAIKQFGITKSSAITYYYDWKKQYVSGDIKGINHNPQSGCKPKNEKPNLTDEMILEELKKNNFSYLAGTPEMIKCIANKFSLEEHTAKFRLKELADKRKAKEENEKLELTKITEDEIDELCENTEFEKGPAAVNEKPQPKKLLKVALLQGKVMSYEIQEGGFLLKQKSYINTIPVNFNDIDDFIAELKELKDVVM</sequence>
<dbReference type="Proteomes" id="UP001623660">
    <property type="component" value="Unassembled WGS sequence"/>
</dbReference>
<evidence type="ECO:0000313" key="1">
    <source>
        <dbReference type="EMBL" id="MFL0197311.1"/>
    </source>
</evidence>
<keyword evidence="2" id="KW-1185">Reference proteome</keyword>
<evidence type="ECO:0008006" key="3">
    <source>
        <dbReference type="Google" id="ProtNLM"/>
    </source>
</evidence>
<reference evidence="1 2" key="1">
    <citation type="submission" date="2024-11" db="EMBL/GenBank/DDBJ databases">
        <authorList>
            <person name="Heng Y.C."/>
            <person name="Lim A.C.H."/>
            <person name="Lee J.K.Y."/>
            <person name="Kittelmann S."/>
        </authorList>
    </citation>
    <scope>NUCLEOTIDE SEQUENCE [LARGE SCALE GENOMIC DNA]</scope>
    <source>
        <strain evidence="1 2">WILCCON 0269</strain>
    </source>
</reference>